<dbReference type="EMBL" id="AP014546">
    <property type="protein sequence ID" value="BBB30140.1"/>
    <property type="molecule type" value="Genomic_DNA"/>
</dbReference>
<keyword evidence="2" id="KW-1185">Reference proteome</keyword>
<name>A0A7R6PTH1_9GAMM</name>
<protein>
    <submittedName>
        <fullName evidence="1">Uncharacterized protein</fullName>
    </submittedName>
</protein>
<accession>A0A7R6PTH1</accession>
<dbReference type="AlphaFoldDB" id="A0A7R6PTH1"/>
<reference evidence="1 2" key="1">
    <citation type="journal article" date="2008" name="Int. J. Syst. Evol. Microbiol.">
        <title>Neptunomonas japonica sp. nov., an Osedax japonicus symbiont-like bacterium isolated from sediment adjacent to sperm whale carcasses off Kagoshima, Japan.</title>
        <authorList>
            <person name="Miyazaki M."/>
            <person name="Nogi Y."/>
            <person name="Fujiwara Y."/>
            <person name="Kawato M."/>
            <person name="Kubokawa K."/>
            <person name="Horikoshi K."/>
        </authorList>
    </citation>
    <scope>NUCLEOTIDE SEQUENCE [LARGE SCALE GENOMIC DNA]</scope>
    <source>
        <strain evidence="1 2">JAMM 1380</strain>
    </source>
</reference>
<evidence type="ECO:0000313" key="1">
    <source>
        <dbReference type="EMBL" id="BBB30140.1"/>
    </source>
</evidence>
<proteinExistence type="predicted"/>
<dbReference type="RefSeq" id="WP_201347349.1">
    <property type="nucleotide sequence ID" value="NZ_AP014546.1"/>
</dbReference>
<dbReference type="Proteomes" id="UP000595332">
    <property type="component" value="Chromosome"/>
</dbReference>
<sequence length="91" mass="10061">MLTYEECLAMCDVTQDEVSAIAEHEHVDPIIALAIGQYLCCHEGEHMIKKIIIDDINHAEKIGNIEHAEVLRKVLSHFIATHPEGATSDAA</sequence>
<dbReference type="KEGG" id="njp:NEJAP_2192"/>
<organism evidence="1 2">
    <name type="scientific">Neptunomonas japonica JAMM 1380</name>
    <dbReference type="NCBI Taxonomy" id="1441457"/>
    <lineage>
        <taxon>Bacteria</taxon>
        <taxon>Pseudomonadati</taxon>
        <taxon>Pseudomonadota</taxon>
        <taxon>Gammaproteobacteria</taxon>
        <taxon>Oceanospirillales</taxon>
        <taxon>Oceanospirillaceae</taxon>
        <taxon>Neptunomonas</taxon>
    </lineage>
</organism>
<evidence type="ECO:0000313" key="2">
    <source>
        <dbReference type="Proteomes" id="UP000595332"/>
    </source>
</evidence>
<gene>
    <name evidence="1" type="ORF">NEJAP_2192</name>
</gene>